<protein>
    <submittedName>
        <fullName evidence="1">Uncharacterized protein</fullName>
    </submittedName>
</protein>
<dbReference type="AlphaFoldDB" id="A0A251XLH2"/>
<organism evidence="1 2">
    <name type="scientific">Clavibacter michiganensis subsp. michiganensis</name>
    <dbReference type="NCBI Taxonomy" id="33013"/>
    <lineage>
        <taxon>Bacteria</taxon>
        <taxon>Bacillati</taxon>
        <taxon>Actinomycetota</taxon>
        <taxon>Actinomycetes</taxon>
        <taxon>Micrococcales</taxon>
        <taxon>Microbacteriaceae</taxon>
        <taxon>Clavibacter</taxon>
    </lineage>
</organism>
<sequence>MLAGSGTEVVPPFGGKMREKFSSQSSVNSSVWWCSSGSSPFTPRYTSTAPGPAVALSQYACG</sequence>
<gene>
    <name evidence="1" type="ORF">CMMCAS07_05250</name>
</gene>
<evidence type="ECO:0000313" key="2">
    <source>
        <dbReference type="Proteomes" id="UP000195062"/>
    </source>
</evidence>
<accession>A0A251XLH2</accession>
<dbReference type="Proteomes" id="UP000195062">
    <property type="component" value="Unassembled WGS sequence"/>
</dbReference>
<comment type="caution">
    <text evidence="1">The sequence shown here is derived from an EMBL/GenBank/DDBJ whole genome shotgun (WGS) entry which is preliminary data.</text>
</comment>
<proteinExistence type="predicted"/>
<name>A0A251XLH2_CLAMM</name>
<keyword evidence="2" id="KW-1185">Reference proteome</keyword>
<reference evidence="1 2" key="1">
    <citation type="submission" date="2016-08" db="EMBL/GenBank/DDBJ databases">
        <title>Genome sequence of Clavibacter michiganensis subsp. michiganensis strain CASJ007.</title>
        <authorList>
            <person name="Thapa S.P."/>
            <person name="Coaker G."/>
        </authorList>
    </citation>
    <scope>NUCLEOTIDE SEQUENCE [LARGE SCALE GENOMIC DNA]</scope>
    <source>
        <strain evidence="1">CASJ007</strain>
    </source>
</reference>
<dbReference type="EMBL" id="MDHH01000001">
    <property type="protein sequence ID" value="OUE04332.1"/>
    <property type="molecule type" value="Genomic_DNA"/>
</dbReference>
<evidence type="ECO:0000313" key="1">
    <source>
        <dbReference type="EMBL" id="OUE04332.1"/>
    </source>
</evidence>